<evidence type="ECO:0000256" key="1">
    <source>
        <dbReference type="SAM" id="Coils"/>
    </source>
</evidence>
<feature type="transmembrane region" description="Helical" evidence="2">
    <location>
        <begin position="213"/>
        <end position="230"/>
    </location>
</feature>
<reference evidence="3 4" key="1">
    <citation type="submission" date="2013-02" db="EMBL/GenBank/DDBJ databases">
        <title>The Genome Sequence of Plasmodium vinckei petteri CR.</title>
        <authorList>
            <consortium name="The Broad Institute Genome Sequencing Platform"/>
            <consortium name="The Broad Institute Genome Sequencing Center for Infectious Disease"/>
            <person name="Neafsey D."/>
            <person name="Cheeseman I."/>
            <person name="Volkman S."/>
            <person name="Adams J."/>
            <person name="Walker B."/>
            <person name="Young S.K."/>
            <person name="Zeng Q."/>
            <person name="Gargeya S."/>
            <person name="Fitzgerald M."/>
            <person name="Haas B."/>
            <person name="Abouelleil A."/>
            <person name="Alvarado L."/>
            <person name="Arachchi H.M."/>
            <person name="Berlin A.M."/>
            <person name="Chapman S.B."/>
            <person name="Dewar J."/>
            <person name="Goldberg J."/>
            <person name="Griggs A."/>
            <person name="Gujja S."/>
            <person name="Hansen M."/>
            <person name="Howarth C."/>
            <person name="Imamovic A."/>
            <person name="Larimer J."/>
            <person name="McCowan C."/>
            <person name="Murphy C."/>
            <person name="Neiman D."/>
            <person name="Pearson M."/>
            <person name="Priest M."/>
            <person name="Roberts A."/>
            <person name="Saif S."/>
            <person name="Shea T."/>
            <person name="Sisk P."/>
            <person name="Sykes S."/>
            <person name="Wortman J."/>
            <person name="Nusbaum C."/>
            <person name="Birren B."/>
        </authorList>
    </citation>
    <scope>NUCLEOTIDE SEQUENCE [LARGE SCALE GENOMIC DNA]</scope>
    <source>
        <strain evidence="3 4">CR</strain>
    </source>
</reference>
<sequence length="254" mass="30587">MNHASSDQIHFIHNTTLYLFLYVFVQATYYLIWLFFTNKTIIKFLTKLQNKILKKYCQHFKSSEYLDICKNIEELQLKIKKYNKLIERNKKENSHLNSYDLLLLNGKYTRKLLKEEQQLNTYMQQLHEQNKNNYIILAWNALLQFFSSTDKVVSILRRQICVRKSKKKISIIFLSFIFLFNVNFEIPLFKININKWFKRNVQIEASDKNPNGLLSLMYGYNIANFFFMTMKENFSSIFIKLPTENKTKKNSILF</sequence>
<dbReference type="eggNOG" id="ENOG502QXUK">
    <property type="taxonomic scope" value="Eukaryota"/>
</dbReference>
<dbReference type="EMBL" id="KI965396">
    <property type="protein sequence ID" value="EUD73168.1"/>
    <property type="molecule type" value="Genomic_DNA"/>
</dbReference>
<keyword evidence="2" id="KW-0472">Membrane</keyword>
<evidence type="ECO:0000313" key="3">
    <source>
        <dbReference type="EMBL" id="EUD73168.1"/>
    </source>
</evidence>
<keyword evidence="2" id="KW-0812">Transmembrane</keyword>
<accession>W7APA2</accession>
<name>W7APA2_PLAVN</name>
<evidence type="ECO:0000256" key="2">
    <source>
        <dbReference type="SAM" id="Phobius"/>
    </source>
</evidence>
<organism evidence="3 4">
    <name type="scientific">Plasmodium vinckei petteri</name>
    <dbReference type="NCBI Taxonomy" id="138298"/>
    <lineage>
        <taxon>Eukaryota</taxon>
        <taxon>Sar</taxon>
        <taxon>Alveolata</taxon>
        <taxon>Apicomplexa</taxon>
        <taxon>Aconoidasida</taxon>
        <taxon>Haemosporida</taxon>
        <taxon>Plasmodiidae</taxon>
        <taxon>Plasmodium</taxon>
        <taxon>Plasmodium (Vinckeia)</taxon>
    </lineage>
</organism>
<keyword evidence="1" id="KW-0175">Coiled coil</keyword>
<evidence type="ECO:0000313" key="4">
    <source>
        <dbReference type="Proteomes" id="UP000030659"/>
    </source>
</evidence>
<protein>
    <submittedName>
        <fullName evidence="3">Uncharacterized protein</fullName>
    </submittedName>
</protein>
<dbReference type="AlphaFoldDB" id="W7APA2"/>
<feature type="coiled-coil region" evidence="1">
    <location>
        <begin position="72"/>
        <end position="132"/>
    </location>
</feature>
<keyword evidence="2" id="KW-1133">Transmembrane helix</keyword>
<gene>
    <name evidence="3" type="ORF">YYG_01203</name>
</gene>
<proteinExistence type="predicted"/>
<feature type="transmembrane region" description="Helical" evidence="2">
    <location>
        <begin position="171"/>
        <end position="193"/>
    </location>
</feature>
<feature type="transmembrane region" description="Helical" evidence="2">
    <location>
        <begin position="17"/>
        <end position="36"/>
    </location>
</feature>
<dbReference type="Proteomes" id="UP000030659">
    <property type="component" value="Unassembled WGS sequence"/>
</dbReference>